<proteinExistence type="predicted"/>
<keyword evidence="2" id="KW-1185">Reference proteome</keyword>
<evidence type="ECO:0000313" key="2">
    <source>
        <dbReference type="Proteomes" id="UP001177003"/>
    </source>
</evidence>
<name>A0AA35ZS24_LACSI</name>
<protein>
    <submittedName>
        <fullName evidence="1">Uncharacterized protein</fullName>
    </submittedName>
</protein>
<dbReference type="AlphaFoldDB" id="A0AA35ZS24"/>
<organism evidence="1 2">
    <name type="scientific">Lactuca saligna</name>
    <name type="common">Willowleaf lettuce</name>
    <dbReference type="NCBI Taxonomy" id="75948"/>
    <lineage>
        <taxon>Eukaryota</taxon>
        <taxon>Viridiplantae</taxon>
        <taxon>Streptophyta</taxon>
        <taxon>Embryophyta</taxon>
        <taxon>Tracheophyta</taxon>
        <taxon>Spermatophyta</taxon>
        <taxon>Magnoliopsida</taxon>
        <taxon>eudicotyledons</taxon>
        <taxon>Gunneridae</taxon>
        <taxon>Pentapetalae</taxon>
        <taxon>asterids</taxon>
        <taxon>campanulids</taxon>
        <taxon>Asterales</taxon>
        <taxon>Asteraceae</taxon>
        <taxon>Cichorioideae</taxon>
        <taxon>Cichorieae</taxon>
        <taxon>Lactucinae</taxon>
        <taxon>Lactuca</taxon>
    </lineage>
</organism>
<gene>
    <name evidence="1" type="ORF">LSALG_LOCUS36144</name>
</gene>
<sequence>MHHRSIEADMSIPNPYGLYFIVELNYNKVFVCHPFSYANGFTKTIDNNDFSSFFYSEFVTRIQGYMQEEFKKVYYYEPDETLVEGLCLIANDVHYVGFIFDAYRTDGNLFVYIDHSGVVIEQWFGDELNERDDRDSCIMGGDNEDELDNLIDTGVDSTSKIVIINRTLNEYIWSKLNATYEKNELHNTEGDKGKSNPHVQVHVIFNESLHW</sequence>
<dbReference type="EMBL" id="OX465084">
    <property type="protein sequence ID" value="CAI9297318.1"/>
    <property type="molecule type" value="Genomic_DNA"/>
</dbReference>
<evidence type="ECO:0000313" key="1">
    <source>
        <dbReference type="EMBL" id="CAI9297318.1"/>
    </source>
</evidence>
<dbReference type="Proteomes" id="UP001177003">
    <property type="component" value="Chromosome 8"/>
</dbReference>
<reference evidence="1" key="1">
    <citation type="submission" date="2023-04" db="EMBL/GenBank/DDBJ databases">
        <authorList>
            <person name="Vijverberg K."/>
            <person name="Xiong W."/>
            <person name="Schranz E."/>
        </authorList>
    </citation>
    <scope>NUCLEOTIDE SEQUENCE</scope>
</reference>
<accession>A0AA35ZS24</accession>